<organism evidence="2 3">
    <name type="scientific">Immersiella caudata</name>
    <dbReference type="NCBI Taxonomy" id="314043"/>
    <lineage>
        <taxon>Eukaryota</taxon>
        <taxon>Fungi</taxon>
        <taxon>Dikarya</taxon>
        <taxon>Ascomycota</taxon>
        <taxon>Pezizomycotina</taxon>
        <taxon>Sordariomycetes</taxon>
        <taxon>Sordariomycetidae</taxon>
        <taxon>Sordariales</taxon>
        <taxon>Lasiosphaeriaceae</taxon>
        <taxon>Immersiella</taxon>
    </lineage>
</organism>
<sequence>MSTGDPNCMLCVAQANERWADLPDIKAHAEDGCPYCAAMLQGLLHLIPDIETRFGYDASFRFRGRRDMSVYADPNGSLGYPNNSKAINLHYRWYTADQAANQPYQPSGDTASEDSFAQAQDWIRACLEKHALCGNDEPFPLPTRVLDLGDTEDEPDKVKLLESTGRSERYIALSHSWGGERPLITTTENIEEHKTGISFDSLPLTFQDAARIARRLGIRYIWIDSLCIIQDSPADWQLEASRMSSVYRNSWLTVSAIASTSPSSGCFRQGTATVARAPDDDDDPLAVLFPEASKLRKDLRLALRLATAHPDFGPFYNPEKDALFPLLGRAWAYQERLLAPRVLHFGPYELFWECMQDLDCECGEMKWKATKHMGSYANRNTANELPPKISHYAALHIGTGKSSSIAGEKRKQKLLSRWSEMVDEYSKRLLTYSTDRLPAFSGVAAEMVNALGMKYCAGLWEETLPIGLLWERESSARCLKVGDVRPAPSWSWASVDAPVRFLLDLTGPYPAYAIPVVHAEVEEVHCVPFGTDERGQLVHRESYIILLVELLRASLYFEPDPHARPYVPWKSIKDSISDGTKGPQKQRQLKGVFSVKVGKKDPITCVVDVAPCDEAGNWVWDGKDIHCARILDRDECYYWLVLRKVEGEATYERVGVVQHPHANWETRGKKQRIKLI</sequence>
<dbReference type="Proteomes" id="UP001175000">
    <property type="component" value="Unassembled WGS sequence"/>
</dbReference>
<name>A0AA40BTL6_9PEZI</name>
<protein>
    <submittedName>
        <fullName evidence="2">Heterokaryon incompatibility protein-domain-containing protein</fullName>
    </submittedName>
</protein>
<dbReference type="InterPro" id="IPR010730">
    <property type="entry name" value="HET"/>
</dbReference>
<dbReference type="PANTHER" id="PTHR33112">
    <property type="entry name" value="DOMAIN PROTEIN, PUTATIVE-RELATED"/>
    <property type="match status" value="1"/>
</dbReference>
<evidence type="ECO:0000313" key="3">
    <source>
        <dbReference type="Proteomes" id="UP001175000"/>
    </source>
</evidence>
<dbReference type="Pfam" id="PF06985">
    <property type="entry name" value="HET"/>
    <property type="match status" value="1"/>
</dbReference>
<feature type="domain" description="Heterokaryon incompatibility" evidence="1">
    <location>
        <begin position="170"/>
        <end position="282"/>
    </location>
</feature>
<dbReference type="EMBL" id="JAULSU010000006">
    <property type="protein sequence ID" value="KAK0613219.1"/>
    <property type="molecule type" value="Genomic_DNA"/>
</dbReference>
<reference evidence="2" key="1">
    <citation type="submission" date="2023-06" db="EMBL/GenBank/DDBJ databases">
        <title>Genome-scale phylogeny and comparative genomics of the fungal order Sordariales.</title>
        <authorList>
            <consortium name="Lawrence Berkeley National Laboratory"/>
            <person name="Hensen N."/>
            <person name="Bonometti L."/>
            <person name="Westerberg I."/>
            <person name="Brannstrom I.O."/>
            <person name="Guillou S."/>
            <person name="Cros-Aarteil S."/>
            <person name="Calhoun S."/>
            <person name="Haridas S."/>
            <person name="Kuo A."/>
            <person name="Mondo S."/>
            <person name="Pangilinan J."/>
            <person name="Riley R."/>
            <person name="Labutti K."/>
            <person name="Andreopoulos B."/>
            <person name="Lipzen A."/>
            <person name="Chen C."/>
            <person name="Yanf M."/>
            <person name="Daum C."/>
            <person name="Ng V."/>
            <person name="Clum A."/>
            <person name="Steindorff A."/>
            <person name="Ohm R."/>
            <person name="Martin F."/>
            <person name="Silar P."/>
            <person name="Natvig D."/>
            <person name="Lalanne C."/>
            <person name="Gautier V."/>
            <person name="Ament-Velasquez S.L."/>
            <person name="Kruys A."/>
            <person name="Hutchinson M.I."/>
            <person name="Powell A.J."/>
            <person name="Barry K."/>
            <person name="Miller A.N."/>
            <person name="Grigoriev I.V."/>
            <person name="Debuchy R."/>
            <person name="Gladieux P."/>
            <person name="Thoren M.H."/>
            <person name="Johannesson H."/>
        </authorList>
    </citation>
    <scope>NUCLEOTIDE SEQUENCE</scope>
    <source>
        <strain evidence="2">CBS 606.72</strain>
    </source>
</reference>
<dbReference type="PANTHER" id="PTHR33112:SF13">
    <property type="entry name" value="HETEROKARYON INCOMPATIBILITY DOMAIN-CONTAINING PROTEIN"/>
    <property type="match status" value="1"/>
</dbReference>
<dbReference type="AlphaFoldDB" id="A0AA40BTL6"/>
<accession>A0AA40BTL6</accession>
<evidence type="ECO:0000313" key="2">
    <source>
        <dbReference type="EMBL" id="KAK0613219.1"/>
    </source>
</evidence>
<gene>
    <name evidence="2" type="ORF">B0T14DRAFT_525862</name>
</gene>
<keyword evidence="3" id="KW-1185">Reference proteome</keyword>
<evidence type="ECO:0000259" key="1">
    <source>
        <dbReference type="Pfam" id="PF06985"/>
    </source>
</evidence>
<comment type="caution">
    <text evidence="2">The sequence shown here is derived from an EMBL/GenBank/DDBJ whole genome shotgun (WGS) entry which is preliminary data.</text>
</comment>
<proteinExistence type="predicted"/>